<dbReference type="Proteomes" id="UP001485459">
    <property type="component" value="Chromosome"/>
</dbReference>
<dbReference type="PANTHER" id="PTHR32502:SF3">
    <property type="entry name" value="D-GALACTOSAMINE-6-PHOSPHATE DEAMINASE AGAS-RELATED"/>
    <property type="match status" value="1"/>
</dbReference>
<accession>A0ABZ2YLS5</accession>
<dbReference type="PANTHER" id="PTHR32502">
    <property type="entry name" value="N-ACETYLGALACTOSAMINE PERMEASE II COMPONENT-RELATED"/>
    <property type="match status" value="1"/>
</dbReference>
<evidence type="ECO:0000313" key="3">
    <source>
        <dbReference type="EMBL" id="WZN40070.1"/>
    </source>
</evidence>
<name>A0ABZ2YLS5_9BACT</name>
<dbReference type="RefSeq" id="WP_341835006.1">
    <property type="nucleotide sequence ID" value="NZ_CP149822.1"/>
</dbReference>
<dbReference type="InterPro" id="IPR001347">
    <property type="entry name" value="SIS_dom"/>
</dbReference>
<evidence type="ECO:0000259" key="2">
    <source>
        <dbReference type="PROSITE" id="PS51464"/>
    </source>
</evidence>
<feature type="domain" description="SIS" evidence="2">
    <location>
        <begin position="54"/>
        <end position="210"/>
    </location>
</feature>
<evidence type="ECO:0000313" key="4">
    <source>
        <dbReference type="Proteomes" id="UP001485459"/>
    </source>
</evidence>
<keyword evidence="1" id="KW-0677">Repeat</keyword>
<evidence type="ECO:0000256" key="1">
    <source>
        <dbReference type="ARBA" id="ARBA00022737"/>
    </source>
</evidence>
<dbReference type="CDD" id="cd05008">
    <property type="entry name" value="SIS_GlmS_GlmD_1"/>
    <property type="match status" value="1"/>
</dbReference>
<dbReference type="InterPro" id="IPR035466">
    <property type="entry name" value="GlmS/AgaS_SIS"/>
</dbReference>
<dbReference type="Gene3D" id="3.40.50.10490">
    <property type="entry name" value="Glucose-6-phosphate isomerase like protein, domain 1"/>
    <property type="match status" value="2"/>
</dbReference>
<dbReference type="SUPFAM" id="SSF53697">
    <property type="entry name" value="SIS domain"/>
    <property type="match status" value="1"/>
</dbReference>
<dbReference type="EMBL" id="CP149822">
    <property type="protein sequence ID" value="WZN40070.1"/>
    <property type="molecule type" value="Genomic_DNA"/>
</dbReference>
<keyword evidence="4" id="KW-1185">Reference proteome</keyword>
<dbReference type="InterPro" id="IPR046348">
    <property type="entry name" value="SIS_dom_sf"/>
</dbReference>
<protein>
    <submittedName>
        <fullName evidence="3">SIS domain-containing protein</fullName>
    </submittedName>
</protein>
<dbReference type="Pfam" id="PF01380">
    <property type="entry name" value="SIS"/>
    <property type="match status" value="1"/>
</dbReference>
<reference evidence="4" key="1">
    <citation type="submission" date="2024-03" db="EMBL/GenBank/DDBJ databases">
        <title>Chitinophaga horti sp. nov., isolated from garden soil.</title>
        <authorList>
            <person name="Lee D.S."/>
            <person name="Han D.M."/>
            <person name="Baek J.H."/>
            <person name="Choi D.G."/>
            <person name="Jeon J.H."/>
            <person name="Jeon C.O."/>
        </authorList>
    </citation>
    <scope>NUCLEOTIDE SEQUENCE [LARGE SCALE GENOMIC DNA]</scope>
    <source>
        <strain evidence="4">GPA1</strain>
    </source>
</reference>
<organism evidence="3 4">
    <name type="scientific">Chitinophaga pollutisoli</name>
    <dbReference type="NCBI Taxonomy" id="3133966"/>
    <lineage>
        <taxon>Bacteria</taxon>
        <taxon>Pseudomonadati</taxon>
        <taxon>Bacteroidota</taxon>
        <taxon>Chitinophagia</taxon>
        <taxon>Chitinophagales</taxon>
        <taxon>Chitinophagaceae</taxon>
        <taxon>Chitinophaga</taxon>
    </lineage>
</organism>
<gene>
    <name evidence="3" type="ORF">WJU16_19045</name>
</gene>
<sequence>MASSHADQIEEQLIFGRPGKEWQELRGGLTAREIHQQPQLWENTWQLVQSRRDSIQQFLNGVFRHPDLEIILTGAGSSAFIGVILEGAFQQHTGRKTSAYATTDLLTHPQLHFRKNKPVLLVSFARSGNSPESEAAVQLANRYCDTVYHLIITCSASGQLVQSQHIHPGYVFLLPAESNDQGLAMTGSFTSMLLAGLLIARIRELDRLQPQLERLVRYGRKILDNYSHSLQHIAGMPFDRTVFLGSGPLYGAAMESHLKVQELTDGKTICKYDSFLSFRHGPKVVITPSTLLVYLCSNDPYVAQYELDLVKSIHVGERGMHRIAVSENDNDCMQFSDTRLVLNNDAERLEEAFLAICHVLPAQLIGFFKSLSLGLHPDSPSLNGTITRVVQGVTIYNWPGPQTD</sequence>
<proteinExistence type="predicted"/>
<dbReference type="InterPro" id="IPR050303">
    <property type="entry name" value="GatZ_KbaZ_carbometab"/>
</dbReference>
<dbReference type="PROSITE" id="PS51464">
    <property type="entry name" value="SIS"/>
    <property type="match status" value="1"/>
</dbReference>